<sequence>MKLIHWISKRGNFGDDLNPWLWDRILPGWRTISPETIFFGVGTLLHERRMSGFRVQKTLILGSGVGYGDVPTIPPNLNWDIRALRGPVSASLLGLDESLGMIDPAYLIGDFDEYRLQRSRQRNVCFVPHYSTIQDYGLEDQFAASDIRLVSPSDDFLNVIENIYSASLVVTESLHGAIVADCFSIPWIPVQIHERFNASKWNDFTSYCEEKNIIKFETFIRHLPRRLGPVSTRKFRHRAIVGHERRLIRPFIEECAKLDGRLAERKVIDEKKRRFEETVRKVKLDYRIN</sequence>
<proteinExistence type="predicted"/>
<dbReference type="Proteomes" id="UP000281094">
    <property type="component" value="Unassembled WGS sequence"/>
</dbReference>
<dbReference type="Pfam" id="PF04230">
    <property type="entry name" value="PS_pyruv_trans"/>
    <property type="match status" value="1"/>
</dbReference>
<dbReference type="RefSeq" id="WP_121645932.1">
    <property type="nucleotide sequence ID" value="NZ_RCWN01000001.1"/>
</dbReference>
<dbReference type="EMBL" id="RCWN01000001">
    <property type="protein sequence ID" value="RLQ88964.1"/>
    <property type="molecule type" value="Genomic_DNA"/>
</dbReference>
<feature type="domain" description="Polysaccharide pyruvyl transferase" evidence="1">
    <location>
        <begin position="79"/>
        <end position="190"/>
    </location>
</feature>
<name>A0A3L7JET4_9HYPH</name>
<accession>A0A3L7JET4</accession>
<dbReference type="InterPro" id="IPR007345">
    <property type="entry name" value="Polysacch_pyruvyl_Trfase"/>
</dbReference>
<evidence type="ECO:0000259" key="1">
    <source>
        <dbReference type="Pfam" id="PF04230"/>
    </source>
</evidence>
<evidence type="ECO:0000313" key="2">
    <source>
        <dbReference type="EMBL" id="RLQ88964.1"/>
    </source>
</evidence>
<dbReference type="AlphaFoldDB" id="A0A3L7JET4"/>
<gene>
    <name evidence="2" type="ORF">D8780_12705</name>
</gene>
<protein>
    <recommendedName>
        <fullName evidence="1">Polysaccharide pyruvyl transferase domain-containing protein</fullName>
    </recommendedName>
</protein>
<keyword evidence="3" id="KW-1185">Reference proteome</keyword>
<reference evidence="2 3" key="1">
    <citation type="submission" date="2018-10" db="EMBL/GenBank/DDBJ databases">
        <title>Notoacmeibacter sp. M2BS9Y-3-1, whole genome shotgun sequence.</title>
        <authorList>
            <person name="Tuo L."/>
        </authorList>
    </citation>
    <scope>NUCLEOTIDE SEQUENCE [LARGE SCALE GENOMIC DNA]</scope>
    <source>
        <strain evidence="2 3">M2BS9Y-3-1</strain>
    </source>
</reference>
<organism evidence="2 3">
    <name type="scientific">Notoacmeibacter ruber</name>
    <dbReference type="NCBI Taxonomy" id="2670375"/>
    <lineage>
        <taxon>Bacteria</taxon>
        <taxon>Pseudomonadati</taxon>
        <taxon>Pseudomonadota</taxon>
        <taxon>Alphaproteobacteria</taxon>
        <taxon>Hyphomicrobiales</taxon>
        <taxon>Notoacmeibacteraceae</taxon>
        <taxon>Notoacmeibacter</taxon>
    </lineage>
</organism>
<comment type="caution">
    <text evidence="2">The sequence shown here is derived from an EMBL/GenBank/DDBJ whole genome shotgun (WGS) entry which is preliminary data.</text>
</comment>
<evidence type="ECO:0000313" key="3">
    <source>
        <dbReference type="Proteomes" id="UP000281094"/>
    </source>
</evidence>